<evidence type="ECO:0000313" key="1">
    <source>
        <dbReference type="EMBL" id="MFD2563836.1"/>
    </source>
</evidence>
<sequence length="236" mass="27424">MRGTILFIVVVLLNCNVEAQSRINRSILTPIEELFKPDYTRSSELEGVDLSGAIGSPYEQKEFKKGELIDLSFDKKIVGMSFRYNVYNNQIEIREHPESENISAVVKSDQVFVRIGNKEYHYKEYTDAYGEPKKGYLIKLRCNADINVYKELTKTFKLPKVAKTSYHKNEPAKFMDTEKYYIEIDGKLAPLKMNKRKIVKSFPDKQAELKSYINDKGLDFKKEVDLVRLVAYYDTL</sequence>
<proteinExistence type="predicted"/>
<gene>
    <name evidence="1" type="ORF">ACFSR1_14240</name>
</gene>
<protein>
    <recommendedName>
        <fullName evidence="3">Secreted protein</fullName>
    </recommendedName>
</protein>
<dbReference type="Proteomes" id="UP001597319">
    <property type="component" value="Unassembled WGS sequence"/>
</dbReference>
<evidence type="ECO:0008006" key="3">
    <source>
        <dbReference type="Google" id="ProtNLM"/>
    </source>
</evidence>
<name>A0ABW5LHT2_9FLAO</name>
<organism evidence="1 2">
    <name type="scientific">Aquimarina rubra</name>
    <dbReference type="NCBI Taxonomy" id="1920033"/>
    <lineage>
        <taxon>Bacteria</taxon>
        <taxon>Pseudomonadati</taxon>
        <taxon>Bacteroidota</taxon>
        <taxon>Flavobacteriia</taxon>
        <taxon>Flavobacteriales</taxon>
        <taxon>Flavobacteriaceae</taxon>
        <taxon>Aquimarina</taxon>
    </lineage>
</organism>
<evidence type="ECO:0000313" key="2">
    <source>
        <dbReference type="Proteomes" id="UP001597319"/>
    </source>
</evidence>
<accession>A0ABW5LHT2</accession>
<dbReference type="RefSeq" id="WP_378293599.1">
    <property type="nucleotide sequence ID" value="NZ_JBHULE010000019.1"/>
</dbReference>
<dbReference type="EMBL" id="JBHULE010000019">
    <property type="protein sequence ID" value="MFD2563836.1"/>
    <property type="molecule type" value="Genomic_DNA"/>
</dbReference>
<comment type="caution">
    <text evidence="1">The sequence shown here is derived from an EMBL/GenBank/DDBJ whole genome shotgun (WGS) entry which is preliminary data.</text>
</comment>
<keyword evidence="2" id="KW-1185">Reference proteome</keyword>
<reference evidence="2" key="1">
    <citation type="journal article" date="2019" name="Int. J. Syst. Evol. Microbiol.">
        <title>The Global Catalogue of Microorganisms (GCM) 10K type strain sequencing project: providing services to taxonomists for standard genome sequencing and annotation.</title>
        <authorList>
            <consortium name="The Broad Institute Genomics Platform"/>
            <consortium name="The Broad Institute Genome Sequencing Center for Infectious Disease"/>
            <person name="Wu L."/>
            <person name="Ma J."/>
        </authorList>
    </citation>
    <scope>NUCLEOTIDE SEQUENCE [LARGE SCALE GENOMIC DNA]</scope>
    <source>
        <strain evidence="2">KCTC 52274</strain>
    </source>
</reference>